<keyword evidence="1" id="KW-0175">Coiled coil</keyword>
<dbReference type="Pfam" id="PF20882">
    <property type="entry name" value="Sos7"/>
    <property type="match status" value="1"/>
</dbReference>
<gene>
    <name evidence="3" type="ORF">A7U60_g4349</name>
</gene>
<reference evidence="3" key="1">
    <citation type="submission" date="2016-06" db="EMBL/GenBank/DDBJ databases">
        <title>Draft Genome sequence of the fungus Inonotus baumii.</title>
        <authorList>
            <person name="Zhu H."/>
            <person name="Lin W."/>
        </authorList>
    </citation>
    <scope>NUCLEOTIDE SEQUENCE</scope>
    <source>
        <strain evidence="3">821</strain>
    </source>
</reference>
<sequence>MATSAVSATTTRSSLDNPEFNALVEQAKSLVAAFSSTPLSIANAETNFEQKISAFNEIEPATAFTPRQAPHHVASEVEAQLSFLRKLKFGYLEQYAKDKYIKTIVDDDAEIITVDDNERLRRGNEVKKANLKLAKERLADRNRVFSELSSDVEDKYKLTRSLTDEFNQLTSQILDARHALVRLRASHPPNARISVASANATLEAQTEQMTTLDAQLSANASRAEKIKERMQETAREVERLRVERAAKEQEARQTKAEEDDERVGGLYDWFTASLALHRMLFSLVSHKAVTENEIQLTYSVSAEAPSRPQAPSNLTITLLFQPNTRCLADASISSPDPSLAGLNLADLIGSHVQSNDVLGLVRGILARARNALQSRPP</sequence>
<dbReference type="InterPro" id="IPR037475">
    <property type="entry name" value="Sos7"/>
</dbReference>
<comment type="caution">
    <text evidence="3">The sequence shown here is derived from an EMBL/GenBank/DDBJ whole genome shotgun (WGS) entry which is preliminary data.</text>
</comment>
<evidence type="ECO:0000313" key="3">
    <source>
        <dbReference type="EMBL" id="OCB88534.1"/>
    </source>
</evidence>
<evidence type="ECO:0000256" key="1">
    <source>
        <dbReference type="SAM" id="Coils"/>
    </source>
</evidence>
<dbReference type="PANTHER" id="PTHR37329:SF1">
    <property type="entry name" value="KINETOCHORE PROTEIN SOS7"/>
    <property type="match status" value="1"/>
</dbReference>
<dbReference type="Proteomes" id="UP000757232">
    <property type="component" value="Unassembled WGS sequence"/>
</dbReference>
<organism evidence="3 4">
    <name type="scientific">Sanghuangporus baumii</name>
    <name type="common">Phellinus baumii</name>
    <dbReference type="NCBI Taxonomy" id="108892"/>
    <lineage>
        <taxon>Eukaryota</taxon>
        <taxon>Fungi</taxon>
        <taxon>Dikarya</taxon>
        <taxon>Basidiomycota</taxon>
        <taxon>Agaricomycotina</taxon>
        <taxon>Agaricomycetes</taxon>
        <taxon>Hymenochaetales</taxon>
        <taxon>Hymenochaetaceae</taxon>
        <taxon>Sanghuangporus</taxon>
    </lineage>
</organism>
<dbReference type="EMBL" id="LNZH02000177">
    <property type="protein sequence ID" value="OCB88534.1"/>
    <property type="molecule type" value="Genomic_DNA"/>
</dbReference>
<dbReference type="GO" id="GO:0034501">
    <property type="term" value="P:protein localization to kinetochore"/>
    <property type="evidence" value="ECO:0007669"/>
    <property type="project" value="InterPro"/>
</dbReference>
<proteinExistence type="predicted"/>
<feature type="domain" description="Kinetochore protein Sos7 coiled-coil" evidence="2">
    <location>
        <begin position="83"/>
        <end position="156"/>
    </location>
</feature>
<feature type="coiled-coil region" evidence="1">
    <location>
        <begin position="220"/>
        <end position="259"/>
    </location>
</feature>
<dbReference type="InterPro" id="IPR048781">
    <property type="entry name" value="Sos7_CC"/>
</dbReference>
<name>A0A9Q5NCG0_SANBA</name>
<evidence type="ECO:0000259" key="2">
    <source>
        <dbReference type="Pfam" id="PF20882"/>
    </source>
</evidence>
<dbReference type="GO" id="GO:0051315">
    <property type="term" value="P:attachment of mitotic spindle microtubules to kinetochore"/>
    <property type="evidence" value="ECO:0007669"/>
    <property type="project" value="TreeGrafter"/>
</dbReference>
<protein>
    <recommendedName>
        <fullName evidence="2">Kinetochore protein Sos7 coiled-coil domain-containing protein</fullName>
    </recommendedName>
</protein>
<dbReference type="AlphaFoldDB" id="A0A9Q5NCG0"/>
<dbReference type="GO" id="GO:0000776">
    <property type="term" value="C:kinetochore"/>
    <property type="evidence" value="ECO:0007669"/>
    <property type="project" value="InterPro"/>
</dbReference>
<dbReference type="PANTHER" id="PTHR37329">
    <property type="entry name" value="KINETOCHORE PROTEIN SOS7"/>
    <property type="match status" value="1"/>
</dbReference>
<dbReference type="OrthoDB" id="18959at2759"/>
<keyword evidence="4" id="KW-1185">Reference proteome</keyword>
<accession>A0A9Q5NCG0</accession>
<evidence type="ECO:0000313" key="4">
    <source>
        <dbReference type="Proteomes" id="UP000757232"/>
    </source>
</evidence>